<gene>
    <name evidence="2" type="ORF">E6O75_ATG08444</name>
</gene>
<name>A0A4Z1NKD2_9PEZI</name>
<comment type="caution">
    <text evidence="2">The sequence shown here is derived from an EMBL/GenBank/DDBJ whole genome shotgun (WGS) entry which is preliminary data.</text>
</comment>
<proteinExistence type="predicted"/>
<reference evidence="2 3" key="1">
    <citation type="submission" date="2019-04" db="EMBL/GenBank/DDBJ databases">
        <title>High contiguity whole genome sequence and gene annotation resource for two Venturia nashicola isolates.</title>
        <authorList>
            <person name="Prokchorchik M."/>
            <person name="Won K."/>
            <person name="Lee Y."/>
            <person name="Choi E.D."/>
            <person name="Segonzac C."/>
            <person name="Sohn K.H."/>
        </authorList>
    </citation>
    <scope>NUCLEOTIDE SEQUENCE [LARGE SCALE GENOMIC DNA]</scope>
    <source>
        <strain evidence="2 3">PRI2</strain>
    </source>
</reference>
<sequence length="209" mass="23680">MHFVTLILSLLAAVAPLHAVPSAPTNEISINEISTIDDDDFSFTTDVWIPEAPSHSMLAIRADPGDHGNDPAFRECGGVNPWPLVQAVFFPPRNRRIDVNMTAALHNLLGFVSQFHTSRFHIDIQVAIPLWNPDTGTFGVVVTAWNRNRIHRRLTVVVEVMPARGHEGRTNEHRLNMLLHDNNWAEEACMVKKFGPHKRIKMYLWVEKI</sequence>
<dbReference type="AlphaFoldDB" id="A0A4Z1NKD2"/>
<feature type="signal peptide" evidence="1">
    <location>
        <begin position="1"/>
        <end position="19"/>
    </location>
</feature>
<evidence type="ECO:0000313" key="2">
    <source>
        <dbReference type="EMBL" id="TID15191.1"/>
    </source>
</evidence>
<evidence type="ECO:0000256" key="1">
    <source>
        <dbReference type="SAM" id="SignalP"/>
    </source>
</evidence>
<dbReference type="Proteomes" id="UP000298493">
    <property type="component" value="Unassembled WGS sequence"/>
</dbReference>
<feature type="chain" id="PRO_5021364495" evidence="1">
    <location>
        <begin position="20"/>
        <end position="209"/>
    </location>
</feature>
<keyword evidence="3" id="KW-1185">Reference proteome</keyword>
<keyword evidence="1" id="KW-0732">Signal</keyword>
<protein>
    <submittedName>
        <fullName evidence="2">Uncharacterized protein</fullName>
    </submittedName>
</protein>
<organism evidence="2 3">
    <name type="scientific">Venturia nashicola</name>
    <dbReference type="NCBI Taxonomy" id="86259"/>
    <lineage>
        <taxon>Eukaryota</taxon>
        <taxon>Fungi</taxon>
        <taxon>Dikarya</taxon>
        <taxon>Ascomycota</taxon>
        <taxon>Pezizomycotina</taxon>
        <taxon>Dothideomycetes</taxon>
        <taxon>Pleosporomycetidae</taxon>
        <taxon>Venturiales</taxon>
        <taxon>Venturiaceae</taxon>
        <taxon>Venturia</taxon>
    </lineage>
</organism>
<evidence type="ECO:0000313" key="3">
    <source>
        <dbReference type="Proteomes" id="UP000298493"/>
    </source>
</evidence>
<dbReference type="EMBL" id="SNSC02000021">
    <property type="protein sequence ID" value="TID15191.1"/>
    <property type="molecule type" value="Genomic_DNA"/>
</dbReference>
<accession>A0A4Z1NKD2</accession>